<dbReference type="Gene3D" id="3.90.1140.10">
    <property type="entry name" value="Cyclic phosphodiesterase"/>
    <property type="match status" value="1"/>
</dbReference>
<name>A0A7G9RBA0_9ACTN</name>
<accession>A0A7G9RBA0</accession>
<gene>
    <name evidence="1" type="ORF">H9L09_21030</name>
</gene>
<evidence type="ECO:0000313" key="1">
    <source>
        <dbReference type="EMBL" id="QNN52875.1"/>
    </source>
</evidence>
<evidence type="ECO:0000313" key="2">
    <source>
        <dbReference type="Proteomes" id="UP000515947"/>
    </source>
</evidence>
<proteinExistence type="predicted"/>
<sequence>MRLYAAIVPPEDIRAEVASVVDAVAPNTAELDRVVAEDLLIPVTHFGNVTQRDFAQMLQLLNADAESWSQPELRFSGSAALEFEGDRSVWVRADGDLDGLFTIGRGVPVSVKRLGFLVDRRRFRPWLSVGTITDATTAPYLERLTAALDDYKSRSWTLQSLTIVRRVPGESPSQVVDEVIEEVPLGGR</sequence>
<reference evidence="1 2" key="1">
    <citation type="submission" date="2020-08" db="EMBL/GenBank/DDBJ databases">
        <title>Genome sequence of Nocardioides mesophilus KACC 16243T.</title>
        <authorList>
            <person name="Hyun D.-W."/>
            <person name="Bae J.-W."/>
        </authorList>
    </citation>
    <scope>NUCLEOTIDE SEQUENCE [LARGE SCALE GENOMIC DNA]</scope>
    <source>
        <strain evidence="1 2">KACC 16243</strain>
    </source>
</reference>
<keyword evidence="2" id="KW-1185">Reference proteome</keyword>
<dbReference type="EMBL" id="CP060713">
    <property type="protein sequence ID" value="QNN52875.1"/>
    <property type="molecule type" value="Genomic_DNA"/>
</dbReference>
<dbReference type="KEGG" id="nmes:H9L09_21030"/>
<dbReference type="AlphaFoldDB" id="A0A7G9RBA0"/>
<dbReference type="Proteomes" id="UP000515947">
    <property type="component" value="Chromosome"/>
</dbReference>
<organism evidence="1 2">
    <name type="scientific">Nocardioides mesophilus</name>
    <dbReference type="NCBI Taxonomy" id="433659"/>
    <lineage>
        <taxon>Bacteria</taxon>
        <taxon>Bacillati</taxon>
        <taxon>Actinomycetota</taxon>
        <taxon>Actinomycetes</taxon>
        <taxon>Propionibacteriales</taxon>
        <taxon>Nocardioidaceae</taxon>
        <taxon>Nocardioides</taxon>
    </lineage>
</organism>
<dbReference type="RefSeq" id="WP_187578717.1">
    <property type="nucleotide sequence ID" value="NZ_CP060713.1"/>
</dbReference>
<protein>
    <submittedName>
        <fullName evidence="1">Uncharacterized protein</fullName>
    </submittedName>
</protein>
<dbReference type="SUPFAM" id="SSF55144">
    <property type="entry name" value="LigT-like"/>
    <property type="match status" value="1"/>
</dbReference>
<dbReference type="InterPro" id="IPR009097">
    <property type="entry name" value="Cyclic_Pdiesterase"/>
</dbReference>